<dbReference type="EMBL" id="UZAM01010877">
    <property type="protein sequence ID" value="VDP14032.1"/>
    <property type="molecule type" value="Genomic_DNA"/>
</dbReference>
<reference evidence="2 3" key="2">
    <citation type="submission" date="2018-11" db="EMBL/GenBank/DDBJ databases">
        <authorList>
            <consortium name="Pathogen Informatics"/>
        </authorList>
    </citation>
    <scope>NUCLEOTIDE SEQUENCE [LARGE SCALE GENOMIC DNA]</scope>
</reference>
<evidence type="ECO:0000313" key="4">
    <source>
        <dbReference type="WBParaSite" id="SBAD_0000801101-mRNA-1"/>
    </source>
</evidence>
<dbReference type="AlphaFoldDB" id="A0A183IVS3"/>
<feature type="region of interest" description="Disordered" evidence="1">
    <location>
        <begin position="1"/>
        <end position="30"/>
    </location>
</feature>
<name>A0A183IVS3_9BILA</name>
<gene>
    <name evidence="2" type="ORF">SBAD_LOCUS7720</name>
</gene>
<evidence type="ECO:0000313" key="3">
    <source>
        <dbReference type="Proteomes" id="UP000270296"/>
    </source>
</evidence>
<dbReference type="WBParaSite" id="SBAD_0000801101-mRNA-1">
    <property type="protein sequence ID" value="SBAD_0000801101-mRNA-1"/>
    <property type="gene ID" value="SBAD_0000801101"/>
</dbReference>
<evidence type="ECO:0000313" key="2">
    <source>
        <dbReference type="EMBL" id="VDP14032.1"/>
    </source>
</evidence>
<organism evidence="4">
    <name type="scientific">Soboliphyme baturini</name>
    <dbReference type="NCBI Taxonomy" id="241478"/>
    <lineage>
        <taxon>Eukaryota</taxon>
        <taxon>Metazoa</taxon>
        <taxon>Ecdysozoa</taxon>
        <taxon>Nematoda</taxon>
        <taxon>Enoplea</taxon>
        <taxon>Dorylaimia</taxon>
        <taxon>Dioctophymatida</taxon>
        <taxon>Dioctophymatoidea</taxon>
        <taxon>Soboliphymatidae</taxon>
        <taxon>Soboliphyme</taxon>
    </lineage>
</organism>
<keyword evidence="3" id="KW-1185">Reference proteome</keyword>
<reference evidence="4" key="1">
    <citation type="submission" date="2016-06" db="UniProtKB">
        <authorList>
            <consortium name="WormBaseParasite"/>
        </authorList>
    </citation>
    <scope>IDENTIFICATION</scope>
</reference>
<proteinExistence type="predicted"/>
<evidence type="ECO:0000256" key="1">
    <source>
        <dbReference type="SAM" id="MobiDB-lite"/>
    </source>
</evidence>
<dbReference type="Proteomes" id="UP000270296">
    <property type="component" value="Unassembled WGS sequence"/>
</dbReference>
<sequence length="118" mass="12876">MSCLAPKTDHVPGDTGAASVDHDDDDHSVRLADDDHSVACRMTTATAVPVVIVVVMTDRRNKCKQDEHESTARVVAQTNLSIGRCSGELIGRQCPVPRVRKKPSVSHTLQRRLALTHK</sequence>
<protein>
    <submittedName>
        <fullName evidence="2 4">Uncharacterized protein</fullName>
    </submittedName>
</protein>
<accession>A0A183IVS3</accession>